<keyword evidence="3" id="KW-0547">Nucleotide-binding</keyword>
<dbReference type="InterPro" id="IPR017871">
    <property type="entry name" value="ABC_transporter-like_CS"/>
</dbReference>
<feature type="domain" description="ABC transporter" evidence="5">
    <location>
        <begin position="5"/>
        <end position="229"/>
    </location>
</feature>
<comment type="similarity">
    <text evidence="1">Belongs to the ABC transporter superfamily.</text>
</comment>
<dbReference type="SMART" id="SM00382">
    <property type="entry name" value="AAA"/>
    <property type="match status" value="1"/>
</dbReference>
<evidence type="ECO:0000256" key="2">
    <source>
        <dbReference type="ARBA" id="ARBA00022448"/>
    </source>
</evidence>
<dbReference type="EMBL" id="JBHSIU010000041">
    <property type="protein sequence ID" value="MFC5001958.1"/>
    <property type="molecule type" value="Genomic_DNA"/>
</dbReference>
<sequence length="307" mass="32150">MQSTIEVNGLTKRYGQATAVDNVTFAVRPGEVTAFIGPNGAGKSTTMRIILGLDSADGTVLINGSRYRDLDDPLRVIGALLDANAVHPGRTARNHLRWLAYTNSIPAARVDAVLAQVGLSSVANKRVGGFSLGMRQRLGIAGALLGDPPILMFDEPGNGLDPEGVIWIRTFMRELAAAGRTVFVSSHLMSELEGTADHLLIMGVGRLVADISMAELLAGASGDRIDVRTPQPTEAMTALANAGGEASTLTTGVITVRGLAGDQVAAALAAAQVTFTEMRAHQASLEEAYLDLTRNVTEFSASPEAAT</sequence>
<dbReference type="RefSeq" id="WP_380119591.1">
    <property type="nucleotide sequence ID" value="NZ_JBHSIU010000041.1"/>
</dbReference>
<proteinExistence type="inferred from homology"/>
<evidence type="ECO:0000313" key="7">
    <source>
        <dbReference type="Proteomes" id="UP001595912"/>
    </source>
</evidence>
<dbReference type="Pfam" id="PF00005">
    <property type="entry name" value="ABC_tran"/>
    <property type="match status" value="1"/>
</dbReference>
<dbReference type="PROSITE" id="PS50893">
    <property type="entry name" value="ABC_TRANSPORTER_2"/>
    <property type="match status" value="1"/>
</dbReference>
<name>A0ABV9W2Q7_9ACTN</name>
<evidence type="ECO:0000256" key="4">
    <source>
        <dbReference type="ARBA" id="ARBA00022840"/>
    </source>
</evidence>
<keyword evidence="7" id="KW-1185">Reference proteome</keyword>
<reference evidence="7" key="1">
    <citation type="journal article" date="2019" name="Int. J. Syst. Evol. Microbiol.">
        <title>The Global Catalogue of Microorganisms (GCM) 10K type strain sequencing project: providing services to taxonomists for standard genome sequencing and annotation.</title>
        <authorList>
            <consortium name="The Broad Institute Genomics Platform"/>
            <consortium name="The Broad Institute Genome Sequencing Center for Infectious Disease"/>
            <person name="Wu L."/>
            <person name="Ma J."/>
        </authorList>
    </citation>
    <scope>NUCLEOTIDE SEQUENCE [LARGE SCALE GENOMIC DNA]</scope>
    <source>
        <strain evidence="7">CGMCC 4.7152</strain>
    </source>
</reference>
<comment type="caution">
    <text evidence="6">The sequence shown here is derived from an EMBL/GenBank/DDBJ whole genome shotgun (WGS) entry which is preliminary data.</text>
</comment>
<evidence type="ECO:0000256" key="3">
    <source>
        <dbReference type="ARBA" id="ARBA00022741"/>
    </source>
</evidence>
<dbReference type="PANTHER" id="PTHR43335:SF4">
    <property type="entry name" value="ABC TRANSPORTER, ATP-BINDING PROTEIN"/>
    <property type="match status" value="1"/>
</dbReference>
<keyword evidence="2" id="KW-0813">Transport</keyword>
<dbReference type="Proteomes" id="UP001595912">
    <property type="component" value="Unassembled WGS sequence"/>
</dbReference>
<evidence type="ECO:0000259" key="5">
    <source>
        <dbReference type="PROSITE" id="PS50893"/>
    </source>
</evidence>
<evidence type="ECO:0000256" key="1">
    <source>
        <dbReference type="ARBA" id="ARBA00005417"/>
    </source>
</evidence>
<dbReference type="GO" id="GO:0005524">
    <property type="term" value="F:ATP binding"/>
    <property type="evidence" value="ECO:0007669"/>
    <property type="project" value="UniProtKB-KW"/>
</dbReference>
<dbReference type="PROSITE" id="PS00211">
    <property type="entry name" value="ABC_TRANSPORTER_1"/>
    <property type="match status" value="1"/>
</dbReference>
<dbReference type="SUPFAM" id="SSF52540">
    <property type="entry name" value="P-loop containing nucleoside triphosphate hydrolases"/>
    <property type="match status" value="1"/>
</dbReference>
<dbReference type="PANTHER" id="PTHR43335">
    <property type="entry name" value="ABC TRANSPORTER, ATP-BINDING PROTEIN"/>
    <property type="match status" value="1"/>
</dbReference>
<evidence type="ECO:0000313" key="6">
    <source>
        <dbReference type="EMBL" id="MFC5001958.1"/>
    </source>
</evidence>
<keyword evidence="4 6" id="KW-0067">ATP-binding</keyword>
<dbReference type="InterPro" id="IPR027417">
    <property type="entry name" value="P-loop_NTPase"/>
</dbReference>
<accession>A0ABV9W2Q7</accession>
<dbReference type="Gene3D" id="3.40.50.300">
    <property type="entry name" value="P-loop containing nucleotide triphosphate hydrolases"/>
    <property type="match status" value="1"/>
</dbReference>
<dbReference type="InterPro" id="IPR003439">
    <property type="entry name" value="ABC_transporter-like_ATP-bd"/>
</dbReference>
<organism evidence="6 7">
    <name type="scientific">Dactylosporangium cerinum</name>
    <dbReference type="NCBI Taxonomy" id="1434730"/>
    <lineage>
        <taxon>Bacteria</taxon>
        <taxon>Bacillati</taxon>
        <taxon>Actinomycetota</taxon>
        <taxon>Actinomycetes</taxon>
        <taxon>Micromonosporales</taxon>
        <taxon>Micromonosporaceae</taxon>
        <taxon>Dactylosporangium</taxon>
    </lineage>
</organism>
<dbReference type="InterPro" id="IPR003593">
    <property type="entry name" value="AAA+_ATPase"/>
</dbReference>
<protein>
    <submittedName>
        <fullName evidence="6">ABC transporter ATP-binding protein</fullName>
    </submittedName>
</protein>
<gene>
    <name evidence="6" type="ORF">ACFPIJ_29510</name>
</gene>